<feature type="region of interest" description="Disordered" evidence="1">
    <location>
        <begin position="1"/>
        <end position="58"/>
    </location>
</feature>
<evidence type="ECO:0000256" key="1">
    <source>
        <dbReference type="SAM" id="MobiDB-lite"/>
    </source>
</evidence>
<gene>
    <name evidence="2" type="ORF">DY000_02035554</name>
</gene>
<name>A0ABQ7DSM3_BRACR</name>
<evidence type="ECO:0000313" key="3">
    <source>
        <dbReference type="Proteomes" id="UP000266723"/>
    </source>
</evidence>
<organism evidence="2 3">
    <name type="scientific">Brassica cretica</name>
    <name type="common">Mustard</name>
    <dbReference type="NCBI Taxonomy" id="69181"/>
    <lineage>
        <taxon>Eukaryota</taxon>
        <taxon>Viridiplantae</taxon>
        <taxon>Streptophyta</taxon>
        <taxon>Embryophyta</taxon>
        <taxon>Tracheophyta</taxon>
        <taxon>Spermatophyta</taxon>
        <taxon>Magnoliopsida</taxon>
        <taxon>eudicotyledons</taxon>
        <taxon>Gunneridae</taxon>
        <taxon>Pentapetalae</taxon>
        <taxon>rosids</taxon>
        <taxon>malvids</taxon>
        <taxon>Brassicales</taxon>
        <taxon>Brassicaceae</taxon>
        <taxon>Brassiceae</taxon>
        <taxon>Brassica</taxon>
    </lineage>
</organism>
<comment type="caution">
    <text evidence="2">The sequence shown here is derived from an EMBL/GenBank/DDBJ whole genome shotgun (WGS) entry which is preliminary data.</text>
</comment>
<evidence type="ECO:0000313" key="2">
    <source>
        <dbReference type="EMBL" id="KAF3579974.1"/>
    </source>
</evidence>
<keyword evidence="3" id="KW-1185">Reference proteome</keyword>
<sequence length="58" mass="6249">MPTVPTKQPQTEKPASAPSQLQPRLHSTDMVITKSTVMVSPHHSKLGNKSDMAAGRLV</sequence>
<proteinExistence type="predicted"/>
<protein>
    <submittedName>
        <fullName evidence="2">Uncharacterized protein</fullName>
    </submittedName>
</protein>
<accession>A0ABQ7DSM3</accession>
<reference evidence="2 3" key="1">
    <citation type="journal article" date="2020" name="BMC Genomics">
        <title>Intraspecific diversification of the crop wild relative Brassica cretica Lam. using demographic model selection.</title>
        <authorList>
            <person name="Kioukis A."/>
            <person name="Michalopoulou V.A."/>
            <person name="Briers L."/>
            <person name="Pirintsos S."/>
            <person name="Studholme D.J."/>
            <person name="Pavlidis P."/>
            <person name="Sarris P.F."/>
        </authorList>
    </citation>
    <scope>NUCLEOTIDE SEQUENCE [LARGE SCALE GENOMIC DNA]</scope>
    <source>
        <strain evidence="3">cv. PFS-1207/04</strain>
    </source>
</reference>
<dbReference type="Proteomes" id="UP000266723">
    <property type="component" value="Unassembled WGS sequence"/>
</dbReference>
<feature type="compositionally biased region" description="Polar residues" evidence="1">
    <location>
        <begin position="1"/>
        <end position="22"/>
    </location>
</feature>
<dbReference type="EMBL" id="QGKV02000649">
    <property type="protein sequence ID" value="KAF3579974.1"/>
    <property type="molecule type" value="Genomic_DNA"/>
</dbReference>